<accession>A0AAJ0LX81</accession>
<dbReference type="EMBL" id="JAWDJX010000001">
    <property type="protein sequence ID" value="KAK3058740.1"/>
    <property type="molecule type" value="Genomic_DNA"/>
</dbReference>
<gene>
    <name evidence="2" type="ORF">LTR09_000305</name>
</gene>
<dbReference type="Proteomes" id="UP001271007">
    <property type="component" value="Unassembled WGS sequence"/>
</dbReference>
<comment type="caution">
    <text evidence="2">The sequence shown here is derived from an EMBL/GenBank/DDBJ whole genome shotgun (WGS) entry which is preliminary data.</text>
</comment>
<feature type="compositionally biased region" description="Basic and acidic residues" evidence="1">
    <location>
        <begin position="66"/>
        <end position="103"/>
    </location>
</feature>
<dbReference type="AlphaFoldDB" id="A0AAJ0LX81"/>
<sequence>MPSSPRSTKANCGCSSPQKKCRKHAKSPERPSNPITTLQATTTRRNAGSSTIGSATDPTTTSTSRNDADPWLGRRDDPYTAGDRTRNQSSKAERDRLLSKIDEMMTNNDEEGTDKKDE</sequence>
<feature type="compositionally biased region" description="Polar residues" evidence="1">
    <location>
        <begin position="33"/>
        <end position="65"/>
    </location>
</feature>
<name>A0AAJ0LX81_9PEZI</name>
<evidence type="ECO:0000313" key="2">
    <source>
        <dbReference type="EMBL" id="KAK3058740.1"/>
    </source>
</evidence>
<proteinExistence type="predicted"/>
<evidence type="ECO:0000313" key="3">
    <source>
        <dbReference type="Proteomes" id="UP001271007"/>
    </source>
</evidence>
<organism evidence="2 3">
    <name type="scientific">Extremus antarcticus</name>
    <dbReference type="NCBI Taxonomy" id="702011"/>
    <lineage>
        <taxon>Eukaryota</taxon>
        <taxon>Fungi</taxon>
        <taxon>Dikarya</taxon>
        <taxon>Ascomycota</taxon>
        <taxon>Pezizomycotina</taxon>
        <taxon>Dothideomycetes</taxon>
        <taxon>Dothideomycetidae</taxon>
        <taxon>Mycosphaerellales</taxon>
        <taxon>Extremaceae</taxon>
        <taxon>Extremus</taxon>
    </lineage>
</organism>
<feature type="region of interest" description="Disordered" evidence="1">
    <location>
        <begin position="1"/>
        <end position="118"/>
    </location>
</feature>
<reference evidence="2" key="1">
    <citation type="submission" date="2023-04" db="EMBL/GenBank/DDBJ databases">
        <title>Black Yeasts Isolated from many extreme environments.</title>
        <authorList>
            <person name="Coleine C."/>
            <person name="Stajich J.E."/>
            <person name="Selbmann L."/>
        </authorList>
    </citation>
    <scope>NUCLEOTIDE SEQUENCE</scope>
    <source>
        <strain evidence="2">CCFEE 5312</strain>
    </source>
</reference>
<protein>
    <submittedName>
        <fullName evidence="2">Uncharacterized protein</fullName>
    </submittedName>
</protein>
<feature type="compositionally biased region" description="Polar residues" evidence="1">
    <location>
        <begin position="1"/>
        <end position="18"/>
    </location>
</feature>
<evidence type="ECO:0000256" key="1">
    <source>
        <dbReference type="SAM" id="MobiDB-lite"/>
    </source>
</evidence>
<keyword evidence="3" id="KW-1185">Reference proteome</keyword>